<keyword evidence="1" id="KW-1133">Transmembrane helix</keyword>
<evidence type="ECO:0000313" key="2">
    <source>
        <dbReference type="EMBL" id="MFC0408303.1"/>
    </source>
</evidence>
<gene>
    <name evidence="2" type="ORF">ACFFGY_08605</name>
</gene>
<keyword evidence="3" id="KW-1185">Reference proteome</keyword>
<proteinExistence type="predicted"/>
<evidence type="ECO:0000256" key="1">
    <source>
        <dbReference type="SAM" id="Phobius"/>
    </source>
</evidence>
<evidence type="ECO:0000313" key="3">
    <source>
        <dbReference type="Proteomes" id="UP001589865"/>
    </source>
</evidence>
<keyword evidence="1" id="KW-0472">Membrane</keyword>
<feature type="transmembrane region" description="Helical" evidence="1">
    <location>
        <begin position="82"/>
        <end position="102"/>
    </location>
</feature>
<dbReference type="Proteomes" id="UP001589865">
    <property type="component" value="Unassembled WGS sequence"/>
</dbReference>
<dbReference type="EMBL" id="JBHLUN010000006">
    <property type="protein sequence ID" value="MFC0408303.1"/>
    <property type="molecule type" value="Genomic_DNA"/>
</dbReference>
<name>A0ABV6JRE8_9PROT</name>
<accession>A0ABV6JRE8</accession>
<organism evidence="2 3">
    <name type="scientific">Roseomonas elaeocarpi</name>
    <dbReference type="NCBI Taxonomy" id="907779"/>
    <lineage>
        <taxon>Bacteria</taxon>
        <taxon>Pseudomonadati</taxon>
        <taxon>Pseudomonadota</taxon>
        <taxon>Alphaproteobacteria</taxon>
        <taxon>Acetobacterales</taxon>
        <taxon>Roseomonadaceae</taxon>
        <taxon>Roseomonas</taxon>
    </lineage>
</organism>
<dbReference type="RefSeq" id="WP_377044062.1">
    <property type="nucleotide sequence ID" value="NZ_JBHLUN010000006.1"/>
</dbReference>
<comment type="caution">
    <text evidence="2">The sequence shown here is derived from an EMBL/GenBank/DDBJ whole genome shotgun (WGS) entry which is preliminary data.</text>
</comment>
<protein>
    <submittedName>
        <fullName evidence="2">Anti-sigma factor family protein</fullName>
    </submittedName>
</protein>
<sequence length="250" mass="26928">MTSSMIPDEARLHRYVDGQLDPVERQEVESFLARSPDWAARVAGWKRDAESLRCGAPRLPHNPALEPAAIRRRLRARGRQRLAVAAMLLLTAGLGGTAGWTMRDRSFAAANPPMADAVQAYRVFAASRSNAVEVSTTAGDGMQSWLASNLGRGGVALPDLSGFGLRLVGGRLLATEDGPAAMVLFEDGQARRVAYYVRPGAPFDTDAMAERRDGGLLARYWSHGGRRYAVVAPADDAQAAEIARILRATS</sequence>
<keyword evidence="1" id="KW-0812">Transmembrane</keyword>
<reference evidence="2 3" key="1">
    <citation type="submission" date="2024-09" db="EMBL/GenBank/DDBJ databases">
        <authorList>
            <person name="Sun Q."/>
            <person name="Mori K."/>
        </authorList>
    </citation>
    <scope>NUCLEOTIDE SEQUENCE [LARGE SCALE GENOMIC DNA]</scope>
    <source>
        <strain evidence="2 3">TBRC 5777</strain>
    </source>
</reference>